<proteinExistence type="predicted"/>
<dbReference type="InterPro" id="IPR015073">
    <property type="entry name" value="DUF1883"/>
</dbReference>
<dbReference type="Gene3D" id="4.10.1210.10">
    <property type="entry name" value="Atu1913-like"/>
    <property type="match status" value="1"/>
</dbReference>
<protein>
    <recommendedName>
        <fullName evidence="1">DUF1883 domain-containing protein</fullName>
    </recommendedName>
</protein>
<gene>
    <name evidence="2" type="ORF">HMPREF0555_0765</name>
</gene>
<dbReference type="AlphaFoldDB" id="C2KJE9"/>
<comment type="caution">
    <text evidence="2">The sequence shown here is derived from an EMBL/GenBank/DDBJ whole genome shotgun (WGS) entry which is preliminary data.</text>
</comment>
<evidence type="ECO:0000259" key="1">
    <source>
        <dbReference type="Pfam" id="PF08980"/>
    </source>
</evidence>
<dbReference type="InterPro" id="IPR036488">
    <property type="entry name" value="DUF1883-like_sf"/>
</dbReference>
<dbReference type="HOGENOM" id="CLU_2538269_0_0_9"/>
<evidence type="ECO:0000313" key="3">
    <source>
        <dbReference type="Proteomes" id="UP000004283"/>
    </source>
</evidence>
<sequence>MNIPYYDNPGGSLGVSVKLSYASDVFLVDQANYNAYVSGGSFKYSGGHYTKNPVRINVSGTGRFYLIVNDDSGSGYQYSWIK</sequence>
<dbReference type="EMBL" id="ACKV01000035">
    <property type="protein sequence ID" value="EEJ42686.1"/>
    <property type="molecule type" value="Genomic_DNA"/>
</dbReference>
<reference evidence="2 3" key="1">
    <citation type="submission" date="2009-04" db="EMBL/GenBank/DDBJ databases">
        <authorList>
            <person name="Qin X."/>
            <person name="Bachman B."/>
            <person name="Battles P."/>
            <person name="Bell A."/>
            <person name="Bess C."/>
            <person name="Bickham C."/>
            <person name="Chaboub L."/>
            <person name="Chen D."/>
            <person name="Coyle M."/>
            <person name="Deiros D.R."/>
            <person name="Dinh H."/>
            <person name="Forbes L."/>
            <person name="Fowler G."/>
            <person name="Francisco L."/>
            <person name="Fu Q."/>
            <person name="Gubbala S."/>
            <person name="Hale W."/>
            <person name="Han Y."/>
            <person name="Hemphill L."/>
            <person name="Highlander S.K."/>
            <person name="Hirani K."/>
            <person name="Hogues M."/>
            <person name="Jackson L."/>
            <person name="Jakkamsetti A."/>
            <person name="Javaid M."/>
            <person name="Jiang H."/>
            <person name="Korchina V."/>
            <person name="Kovar C."/>
            <person name="Lara F."/>
            <person name="Lee S."/>
            <person name="Mata R."/>
            <person name="Mathew T."/>
            <person name="Moen C."/>
            <person name="Morales K."/>
            <person name="Munidasa M."/>
            <person name="Nazareth L."/>
            <person name="Ngo R."/>
            <person name="Nguyen L."/>
            <person name="Okwuonu G."/>
            <person name="Ongeri F."/>
            <person name="Patil S."/>
            <person name="Petrosino J."/>
            <person name="Pham C."/>
            <person name="Pham P."/>
            <person name="Pu L.-L."/>
            <person name="Puazo M."/>
            <person name="Raj R."/>
            <person name="Reid J."/>
            <person name="Rouhana J."/>
            <person name="Saada N."/>
            <person name="Shang Y."/>
            <person name="Simmons D."/>
            <person name="Thornton R."/>
            <person name="Warren J."/>
            <person name="Weissenberger G."/>
            <person name="Zhang J."/>
            <person name="Zhang L."/>
            <person name="Zhou C."/>
            <person name="Zhu D."/>
            <person name="Muzny D."/>
            <person name="Worley K."/>
            <person name="Gibbs R."/>
        </authorList>
    </citation>
    <scope>NUCLEOTIDE SEQUENCE [LARGE SCALE GENOMIC DNA]</scope>
    <source>
        <strain evidence="2 3">ATCC 19254</strain>
    </source>
</reference>
<feature type="domain" description="DUF1883" evidence="1">
    <location>
        <begin position="15"/>
        <end position="77"/>
    </location>
</feature>
<evidence type="ECO:0000313" key="2">
    <source>
        <dbReference type="EMBL" id="EEJ42686.1"/>
    </source>
</evidence>
<organism evidence="2 3">
    <name type="scientific">Leuconostoc mesenteroides subsp. cremoris ATCC 19254</name>
    <dbReference type="NCBI Taxonomy" id="586220"/>
    <lineage>
        <taxon>Bacteria</taxon>
        <taxon>Bacillati</taxon>
        <taxon>Bacillota</taxon>
        <taxon>Bacilli</taxon>
        <taxon>Lactobacillales</taxon>
        <taxon>Lactobacillaceae</taxon>
        <taxon>Leuconostoc</taxon>
    </lineage>
</organism>
<dbReference type="Proteomes" id="UP000004283">
    <property type="component" value="Unassembled WGS sequence"/>
</dbReference>
<dbReference type="RefSeq" id="WP_002814956.1">
    <property type="nucleotide sequence ID" value="NZ_GG693383.1"/>
</dbReference>
<dbReference type="SUPFAM" id="SSF141099">
    <property type="entry name" value="Atu1913-like"/>
    <property type="match status" value="1"/>
</dbReference>
<accession>C2KJE9</accession>
<dbReference type="Pfam" id="PF08980">
    <property type="entry name" value="DUF1883"/>
    <property type="match status" value="1"/>
</dbReference>
<name>C2KJE9_LEUMC</name>